<evidence type="ECO:0000256" key="3">
    <source>
        <dbReference type="ARBA" id="ARBA00022729"/>
    </source>
</evidence>
<dbReference type="Gene3D" id="3.40.190.170">
    <property type="entry name" value="Bacterial extracellular solute-binding protein, family 7"/>
    <property type="match status" value="1"/>
</dbReference>
<proteinExistence type="inferred from homology"/>
<evidence type="ECO:0000256" key="1">
    <source>
        <dbReference type="ARBA" id="ARBA00009023"/>
    </source>
</evidence>
<dbReference type="PANTHER" id="PTHR33376">
    <property type="match status" value="1"/>
</dbReference>
<dbReference type="OrthoDB" id="8690069at2"/>
<dbReference type="Proteomes" id="UP000434052">
    <property type="component" value="Unassembled WGS sequence"/>
</dbReference>
<comment type="similarity">
    <text evidence="1">Belongs to the bacterial solute-binding protein 7 family.</text>
</comment>
<evidence type="ECO:0000256" key="4">
    <source>
        <dbReference type="SAM" id="SignalP"/>
    </source>
</evidence>
<dbReference type="AlphaFoldDB" id="A0A6P1ZDR6"/>
<organism evidence="5 6">
    <name type="scientific">Oceanidesulfovibrio marinus</name>
    <dbReference type="NCBI Taxonomy" id="370038"/>
    <lineage>
        <taxon>Bacteria</taxon>
        <taxon>Pseudomonadati</taxon>
        <taxon>Thermodesulfobacteriota</taxon>
        <taxon>Desulfovibrionia</taxon>
        <taxon>Desulfovibrionales</taxon>
        <taxon>Desulfovibrionaceae</taxon>
        <taxon>Oceanidesulfovibrio</taxon>
    </lineage>
</organism>
<gene>
    <name evidence="5" type="ORF">DQK91_18105</name>
</gene>
<dbReference type="EMBL" id="QMIF01000015">
    <property type="protein sequence ID" value="TVM31579.1"/>
    <property type="molecule type" value="Genomic_DNA"/>
</dbReference>
<name>A0A6P1ZDR6_9BACT</name>
<keyword evidence="2" id="KW-0813">Transport</keyword>
<evidence type="ECO:0000313" key="6">
    <source>
        <dbReference type="Proteomes" id="UP000434052"/>
    </source>
</evidence>
<accession>A0A6P1ZDR6</accession>
<keyword evidence="3 4" id="KW-0732">Signal</keyword>
<dbReference type="SUPFAM" id="SSF53850">
    <property type="entry name" value="Periplasmic binding protein-like II"/>
    <property type="match status" value="1"/>
</dbReference>
<dbReference type="GO" id="GO:0030288">
    <property type="term" value="C:outer membrane-bounded periplasmic space"/>
    <property type="evidence" value="ECO:0007669"/>
    <property type="project" value="InterPro"/>
</dbReference>
<dbReference type="InterPro" id="IPR018389">
    <property type="entry name" value="DctP_fam"/>
</dbReference>
<reference evidence="5 6" key="1">
    <citation type="submission" date="2018-06" db="EMBL/GenBank/DDBJ databases">
        <title>Complete genome of Desulfovibrio marinus P48SEP.</title>
        <authorList>
            <person name="Crispim J.S."/>
            <person name="Vidigal P.M.P."/>
            <person name="Silva L.C.F."/>
            <person name="Araujo L.C."/>
            <person name="Laguardia C.N."/>
            <person name="Dias R.S."/>
            <person name="Sousa M.P."/>
            <person name="Paula S.O."/>
            <person name="Silva C."/>
        </authorList>
    </citation>
    <scope>NUCLEOTIDE SEQUENCE [LARGE SCALE GENOMIC DNA]</scope>
    <source>
        <strain evidence="5 6">P48SEP</strain>
    </source>
</reference>
<dbReference type="InterPro" id="IPR038404">
    <property type="entry name" value="TRAP_DctP_sf"/>
</dbReference>
<protein>
    <recommendedName>
        <fullName evidence="7">Tripartite ATP-independent transporter solute receptor, DctP family</fullName>
    </recommendedName>
</protein>
<dbReference type="NCBIfam" id="NF037995">
    <property type="entry name" value="TRAP_S1"/>
    <property type="match status" value="1"/>
</dbReference>
<feature type="signal peptide" evidence="4">
    <location>
        <begin position="1"/>
        <end position="34"/>
    </location>
</feature>
<sequence length="353" mass="38825">MTNNRSKKECMMKLTMCIVAFVVMVGLMANPAAAADFTLKIAHAGPATMNNDDYVGSTSLKKYIEEKSDGAIEVQIFPGNQLGNYQEVMEQVNAGVLESAHVSIGGVTPFIPELSVVDLQYVLPNDEVAYAFMAGSFTDKMRDAILEQLPNVRLTAVSDGGRWRSFFTTDKAIHTADDLKGLKIRTISSSLQQEFVKSLGASATPVAWGELYTALATGVVDGTKNGTPDVMSNKFYESIKHLILDRHTFLFGYYFVSDSWLKSLPENLQKVVLDGFTAAAAEQTKFNAETEASANEDFIAAGGEIYEPTAADRETFLGARQHMEDWYVEKYGDKWLKIMLSAVEEAQAKVNNQ</sequence>
<evidence type="ECO:0000313" key="5">
    <source>
        <dbReference type="EMBL" id="TVM31579.1"/>
    </source>
</evidence>
<dbReference type="PANTHER" id="PTHR33376:SF7">
    <property type="entry name" value="C4-DICARBOXYLATE-BINDING PROTEIN DCTB"/>
    <property type="match status" value="1"/>
</dbReference>
<dbReference type="PIRSF" id="PIRSF006470">
    <property type="entry name" value="DctB"/>
    <property type="match status" value="1"/>
</dbReference>
<evidence type="ECO:0000256" key="2">
    <source>
        <dbReference type="ARBA" id="ARBA00022448"/>
    </source>
</evidence>
<feature type="chain" id="PRO_5027104573" description="Tripartite ATP-independent transporter solute receptor, DctP family" evidence="4">
    <location>
        <begin position="35"/>
        <end position="353"/>
    </location>
</feature>
<evidence type="ECO:0008006" key="7">
    <source>
        <dbReference type="Google" id="ProtNLM"/>
    </source>
</evidence>
<dbReference type="GO" id="GO:0055085">
    <property type="term" value="P:transmembrane transport"/>
    <property type="evidence" value="ECO:0007669"/>
    <property type="project" value="InterPro"/>
</dbReference>
<comment type="caution">
    <text evidence="5">The sequence shown here is derived from an EMBL/GenBank/DDBJ whole genome shotgun (WGS) entry which is preliminary data.</text>
</comment>
<dbReference type="Pfam" id="PF03480">
    <property type="entry name" value="DctP"/>
    <property type="match status" value="1"/>
</dbReference>
<dbReference type="InterPro" id="IPR004682">
    <property type="entry name" value="TRAP_DctP"/>
</dbReference>